<accession>A0A1S1LSG3</accession>
<protein>
    <recommendedName>
        <fullName evidence="3">Thioesterase</fullName>
    </recommendedName>
</protein>
<keyword evidence="2" id="KW-1185">Reference proteome</keyword>
<sequence>MNAGTETASDSENLAEAVNQIVAVSVPAIHQMKVTALEVTPGHAVSMAPLEGNTNHVGTIYAGVLFTLAESLGGALAIGTFDTAQYYPVVKGFNITYLKPARSEVRAEARIDTKSAAEIAARADNVGKADFDVECEISDTAGVVVATSRGSYQLRRHGT</sequence>
<dbReference type="Gene3D" id="3.10.129.10">
    <property type="entry name" value="Hotdog Thioesterase"/>
    <property type="match status" value="1"/>
</dbReference>
<dbReference type="AlphaFoldDB" id="A0A1S1LSG3"/>
<dbReference type="EMBL" id="MLIS01000168">
    <property type="protein sequence ID" value="OHU75734.1"/>
    <property type="molecule type" value="Genomic_DNA"/>
</dbReference>
<reference evidence="1 2" key="1">
    <citation type="submission" date="2016-10" db="EMBL/GenBank/DDBJ databases">
        <title>Evaluation of Human, Veterinary and Environmental Mycobacterium chelonae Isolates by Core Genome Phylogenomic Analysis, Targeted Gene Comparison, and Anti-microbial Susceptibility Patterns: A Tale of Mistaken Identities.</title>
        <authorList>
            <person name="Fogelson S.B."/>
            <person name="Camus A.C."/>
            <person name="Lorenz W."/>
            <person name="Vasireddy R."/>
            <person name="Vasireddy S."/>
            <person name="Smith T."/>
            <person name="Brown-Elliott B.A."/>
            <person name="Wallace R.J.Jr."/>
            <person name="Hasan N.A."/>
            <person name="Reischl U."/>
            <person name="Sanchez S."/>
        </authorList>
    </citation>
    <scope>NUCLEOTIDE SEQUENCE [LARGE SCALE GENOMIC DNA]</scope>
    <source>
        <strain evidence="1 2">15518</strain>
    </source>
</reference>
<proteinExistence type="predicted"/>
<gene>
    <name evidence="1" type="ORF">BKG84_27180</name>
</gene>
<comment type="caution">
    <text evidence="1">The sequence shown here is derived from an EMBL/GenBank/DDBJ whole genome shotgun (WGS) entry which is preliminary data.</text>
</comment>
<dbReference type="SUPFAM" id="SSF54637">
    <property type="entry name" value="Thioesterase/thiol ester dehydrase-isomerase"/>
    <property type="match status" value="1"/>
</dbReference>
<dbReference type="RefSeq" id="WP_070916066.1">
    <property type="nucleotide sequence ID" value="NZ_JAAOOR010000001.1"/>
</dbReference>
<organism evidence="1 2">
    <name type="scientific">Mycobacteroides chelonae</name>
    <name type="common">Mycobacterium chelonae</name>
    <dbReference type="NCBI Taxonomy" id="1774"/>
    <lineage>
        <taxon>Bacteria</taxon>
        <taxon>Bacillati</taxon>
        <taxon>Actinomycetota</taxon>
        <taxon>Actinomycetes</taxon>
        <taxon>Mycobacteriales</taxon>
        <taxon>Mycobacteriaceae</taxon>
        <taxon>Mycobacteroides</taxon>
    </lineage>
</organism>
<dbReference type="Proteomes" id="UP000179441">
    <property type="component" value="Unassembled WGS sequence"/>
</dbReference>
<evidence type="ECO:0000313" key="1">
    <source>
        <dbReference type="EMBL" id="OHU75734.1"/>
    </source>
</evidence>
<dbReference type="InterPro" id="IPR027961">
    <property type="entry name" value="DUF4442"/>
</dbReference>
<evidence type="ECO:0008006" key="3">
    <source>
        <dbReference type="Google" id="ProtNLM"/>
    </source>
</evidence>
<evidence type="ECO:0000313" key="2">
    <source>
        <dbReference type="Proteomes" id="UP000179441"/>
    </source>
</evidence>
<dbReference type="CDD" id="cd03443">
    <property type="entry name" value="PaaI_thioesterase"/>
    <property type="match status" value="1"/>
</dbReference>
<dbReference type="Pfam" id="PF14539">
    <property type="entry name" value="DUF4442"/>
    <property type="match status" value="1"/>
</dbReference>
<name>A0A1S1LSG3_MYCCH</name>
<dbReference type="InterPro" id="IPR029069">
    <property type="entry name" value="HotDog_dom_sf"/>
</dbReference>